<evidence type="ECO:0008006" key="3">
    <source>
        <dbReference type="Google" id="ProtNLM"/>
    </source>
</evidence>
<gene>
    <name evidence="1" type="ordered locus">DaAHT2_1986</name>
</gene>
<keyword evidence="2" id="KW-1185">Reference proteome</keyword>
<evidence type="ECO:0000313" key="2">
    <source>
        <dbReference type="Proteomes" id="UP000001508"/>
    </source>
</evidence>
<proteinExistence type="predicted"/>
<reference evidence="2" key="1">
    <citation type="submission" date="2010-02" db="EMBL/GenBank/DDBJ databases">
        <title>Complete sequence of Desulfurivibrio alkaliphilus AHT2.</title>
        <authorList>
            <consortium name="US DOE Joint Genome Institute"/>
            <person name="Pitluck S."/>
            <person name="Chertkov O."/>
            <person name="Detter J.C."/>
            <person name="Han C."/>
            <person name="Tapia R."/>
            <person name="Larimer F."/>
            <person name="Land M."/>
            <person name="Hauser L."/>
            <person name="Kyrpides N."/>
            <person name="Mikhailova N."/>
            <person name="Sorokin D.Y."/>
            <person name="Muyzer G."/>
            <person name="Woyke T."/>
        </authorList>
    </citation>
    <scope>NUCLEOTIDE SEQUENCE [LARGE SCALE GENOMIC DNA]</scope>
    <source>
        <strain evidence="2">DSM 19089 / UNIQEM U267 / AHT2</strain>
    </source>
</reference>
<dbReference type="InParanoid" id="D6Z539"/>
<sequence>MQGNTMARQKNLNHVPRQDRNRLLEGLEVYDYDNGELLGYLVEISHQGMQLNSRRAMIPARRYRMRIKLPPDHFPSPELHCTAVTRWSQPAGSEGFQAGFALAESSTEILDTICKLINMFGFQERETRFLATLQEFDRRC</sequence>
<accession>D6Z539</accession>
<dbReference type="STRING" id="589865.DaAHT2_1986"/>
<dbReference type="Proteomes" id="UP000001508">
    <property type="component" value="Chromosome"/>
</dbReference>
<dbReference type="AlphaFoldDB" id="D6Z539"/>
<dbReference type="HOGENOM" id="CLU_1831916_0_0_7"/>
<organism evidence="1 2">
    <name type="scientific">Desulfurivibrio alkaliphilus (strain DSM 19089 / UNIQEM U267 / AHT2)</name>
    <dbReference type="NCBI Taxonomy" id="589865"/>
    <lineage>
        <taxon>Bacteria</taxon>
        <taxon>Pseudomonadati</taxon>
        <taxon>Thermodesulfobacteriota</taxon>
        <taxon>Desulfobulbia</taxon>
        <taxon>Desulfobulbales</taxon>
        <taxon>Desulfobulbaceae</taxon>
        <taxon>Desulfurivibrio</taxon>
    </lineage>
</organism>
<protein>
    <recommendedName>
        <fullName evidence="3">PilZ domain-containing protein</fullName>
    </recommendedName>
</protein>
<dbReference type="KEGG" id="dak:DaAHT2_1986"/>
<evidence type="ECO:0000313" key="1">
    <source>
        <dbReference type="EMBL" id="ADH86664.1"/>
    </source>
</evidence>
<dbReference type="EMBL" id="CP001940">
    <property type="protein sequence ID" value="ADH86664.1"/>
    <property type="molecule type" value="Genomic_DNA"/>
</dbReference>
<name>D6Z539_DESAT</name>